<dbReference type="Pfam" id="PF19746">
    <property type="entry name" value="DUF6233"/>
    <property type="match status" value="1"/>
</dbReference>
<dbReference type="Proteomes" id="UP001603013">
    <property type="component" value="Unassembled WGS sequence"/>
</dbReference>
<organism evidence="1 2">
    <name type="scientific">Streptomyces lateritius</name>
    <dbReference type="NCBI Taxonomy" id="67313"/>
    <lineage>
        <taxon>Bacteria</taxon>
        <taxon>Bacillati</taxon>
        <taxon>Actinomycetota</taxon>
        <taxon>Actinomycetes</taxon>
        <taxon>Kitasatosporales</taxon>
        <taxon>Streptomycetaceae</taxon>
        <taxon>Streptomyces</taxon>
    </lineage>
</organism>
<dbReference type="InterPro" id="IPR046200">
    <property type="entry name" value="DUF6233"/>
</dbReference>
<gene>
    <name evidence="1" type="ORF">ACF05T_28715</name>
</gene>
<accession>A0ABW6YJK5</accession>
<comment type="caution">
    <text evidence="1">The sequence shown here is derived from an EMBL/GenBank/DDBJ whole genome shotgun (WGS) entry which is preliminary data.</text>
</comment>
<proteinExistence type="predicted"/>
<evidence type="ECO:0000313" key="1">
    <source>
        <dbReference type="EMBL" id="MFF8280032.1"/>
    </source>
</evidence>
<evidence type="ECO:0000313" key="2">
    <source>
        <dbReference type="Proteomes" id="UP001603013"/>
    </source>
</evidence>
<keyword evidence="2" id="KW-1185">Reference proteome</keyword>
<reference evidence="1 2" key="1">
    <citation type="submission" date="2024-10" db="EMBL/GenBank/DDBJ databases">
        <title>The Natural Products Discovery Center: Release of the First 8490 Sequenced Strains for Exploring Actinobacteria Biosynthetic Diversity.</title>
        <authorList>
            <person name="Kalkreuter E."/>
            <person name="Kautsar S.A."/>
            <person name="Yang D."/>
            <person name="Bader C.D."/>
            <person name="Teijaro C.N."/>
            <person name="Fluegel L."/>
            <person name="Davis C.M."/>
            <person name="Simpson J.R."/>
            <person name="Lauterbach L."/>
            <person name="Steele A.D."/>
            <person name="Gui C."/>
            <person name="Meng S."/>
            <person name="Li G."/>
            <person name="Viehrig K."/>
            <person name="Ye F."/>
            <person name="Su P."/>
            <person name="Kiefer A.F."/>
            <person name="Nichols A."/>
            <person name="Cepeda A.J."/>
            <person name="Yan W."/>
            <person name="Fan B."/>
            <person name="Jiang Y."/>
            <person name="Adhikari A."/>
            <person name="Zheng C.-J."/>
            <person name="Schuster L."/>
            <person name="Cowan T.M."/>
            <person name="Smanski M.J."/>
            <person name="Chevrette M.G."/>
            <person name="De Carvalho L.P.S."/>
            <person name="Shen B."/>
        </authorList>
    </citation>
    <scope>NUCLEOTIDE SEQUENCE [LARGE SCALE GENOMIC DNA]</scope>
    <source>
        <strain evidence="1 2">NPDC015755</strain>
    </source>
</reference>
<dbReference type="EMBL" id="JBIBSM010000018">
    <property type="protein sequence ID" value="MFF8280032.1"/>
    <property type="molecule type" value="Genomic_DNA"/>
</dbReference>
<protein>
    <submittedName>
        <fullName evidence="1">DUF6233 domain-containing protein</fullName>
    </submittedName>
</protein>
<sequence>MEAAEYRVWLEPPTQVRAMEGASYDDVPLKLLPPPPTYPEPGPGEPWGWVLERLPQRGRGPAESVLHVSDCPEASAGAPVLRLDQALTAAQHPRTRTCTLCRAATELDPLLRDFDHDTD</sequence>
<name>A0ABW6YJK5_9ACTN</name>
<dbReference type="RefSeq" id="WP_391936940.1">
    <property type="nucleotide sequence ID" value="NZ_JBIBSM010000018.1"/>
</dbReference>